<dbReference type="GO" id="GO:0000981">
    <property type="term" value="F:DNA-binding transcription factor activity, RNA polymerase II-specific"/>
    <property type="evidence" value="ECO:0007669"/>
    <property type="project" value="InterPro"/>
</dbReference>
<evidence type="ECO:0000256" key="4">
    <source>
        <dbReference type="ARBA" id="ARBA00023125"/>
    </source>
</evidence>
<feature type="region of interest" description="Disordered" evidence="7">
    <location>
        <begin position="199"/>
        <end position="267"/>
    </location>
</feature>
<dbReference type="PROSITE" id="PS50048">
    <property type="entry name" value="ZN2_CY6_FUNGAL_2"/>
    <property type="match status" value="1"/>
</dbReference>
<accession>S3BW79</accession>
<dbReference type="eggNOG" id="ENOG502QW7R">
    <property type="taxonomic scope" value="Eukaryota"/>
</dbReference>
<dbReference type="AlphaFoldDB" id="S3BW79"/>
<evidence type="ECO:0000256" key="7">
    <source>
        <dbReference type="SAM" id="MobiDB-lite"/>
    </source>
</evidence>
<keyword evidence="10" id="KW-1185">Reference proteome</keyword>
<dbReference type="PRINTS" id="PR00755">
    <property type="entry name" value="AFLATOXINBRP"/>
</dbReference>
<evidence type="ECO:0000313" key="10">
    <source>
        <dbReference type="Proteomes" id="UP000016923"/>
    </source>
</evidence>
<keyword evidence="6" id="KW-0539">Nucleus</keyword>
<dbReference type="SMART" id="SM00066">
    <property type="entry name" value="GAL4"/>
    <property type="match status" value="1"/>
</dbReference>
<feature type="region of interest" description="Disordered" evidence="7">
    <location>
        <begin position="146"/>
        <end position="170"/>
    </location>
</feature>
<keyword evidence="3" id="KW-0805">Transcription regulation</keyword>
<feature type="compositionally biased region" description="Basic and acidic residues" evidence="7">
    <location>
        <begin position="374"/>
        <end position="386"/>
    </location>
</feature>
<evidence type="ECO:0000256" key="1">
    <source>
        <dbReference type="ARBA" id="ARBA00004123"/>
    </source>
</evidence>
<proteinExistence type="predicted"/>
<dbReference type="GO" id="GO:0005634">
    <property type="term" value="C:nucleus"/>
    <property type="evidence" value="ECO:0007669"/>
    <property type="project" value="UniProtKB-SubCell"/>
</dbReference>
<comment type="subcellular location">
    <subcellularLocation>
        <location evidence="1">Nucleus</location>
    </subcellularLocation>
</comment>
<dbReference type="Pfam" id="PF00172">
    <property type="entry name" value="Zn_clus"/>
    <property type="match status" value="1"/>
</dbReference>
<dbReference type="OMA" id="NWGGRTK"/>
<sequence length="854" mass="93568">MPRPRKPDGREPKSRSRNGCWSCKARKVKCTEERPSCSKCIKGGYQCDYGIRLNWDGRRSKRPQLKAVHLDNGTLVEGDDGDFNDFMGDGEDEGASGLSEAPQHPPRSQSQHEMQFQLDLTLSPPSVSSSSAPTASAHGFNLISFQAPSNSTTSAPTRASKQSRSRQGGTAGQFQVFGAATMTPPSPVLTKQIKNASKSLLGAPPTTSGASSAPRSSVDAQRIPLPGSVSFSSSTYPHVPGSIDESVSSAEAGDPNHTSLKRQRIDSDVSENDFAWTWPLSPSTGSGSLSAPSPRQAICPPTHIPNRPVGDASSPRPNDDNPGRGSPHANGNVMHLQTTNDFRRLSVSSLLSGPFDPNAVVGTPPENPTSTSQDDAKADPDIQDHSRQHRGHNQYGIDAGFVDLDLSKNDDFNALSGTPGNSKFGKMSCYRHGKAHETGGYYSKPIPVHIPHALGKLPSKLMDNPMNLLYFHHFINNTARVLVPHDDPQSNPFRTILPQLALNNDNLMSLLLAYSASHRARVLDQPEPAMRIALWVQDIFPALRESLTDHKQKISNANVATAIMLSSLAIVSPTAFGYDIPWQRHLMLARELIGARPEGLRVDHHSSLEGQVCSFLWSWFAYLDVLGGLSGGLNDVSPAWILDYKVYDPQDDDEIDCIMGFTTRCIYILSQIAELVRECEPSRLAITKRDPGGWIPGPEVERRVESLEVDVRDSMVQKPRPCSHLKHKGDVTCWDTVEMTATNEAYHWAALVHLHRRVLGKLPDHPDVQGPVQKIIKCLDSVNVGGTAENCWLFPLFTAACECLDDAQRKKMLNRIRQIEGCGMMQVTRARVLMQKAWGTGKPWEVLLEGEFLG</sequence>
<dbReference type="GO" id="GO:0045944">
    <property type="term" value="P:positive regulation of transcription by RNA polymerase II"/>
    <property type="evidence" value="ECO:0007669"/>
    <property type="project" value="TreeGrafter"/>
</dbReference>
<dbReference type="Pfam" id="PF11951">
    <property type="entry name" value="Fungal_trans_2"/>
    <property type="match status" value="1"/>
</dbReference>
<organism evidence="9 10">
    <name type="scientific">Ophiostoma piceae (strain UAMH 11346)</name>
    <name type="common">Sap stain fungus</name>
    <dbReference type="NCBI Taxonomy" id="1262450"/>
    <lineage>
        <taxon>Eukaryota</taxon>
        <taxon>Fungi</taxon>
        <taxon>Dikarya</taxon>
        <taxon>Ascomycota</taxon>
        <taxon>Pezizomycotina</taxon>
        <taxon>Sordariomycetes</taxon>
        <taxon>Sordariomycetidae</taxon>
        <taxon>Ophiostomatales</taxon>
        <taxon>Ophiostomataceae</taxon>
        <taxon>Ophiostoma</taxon>
    </lineage>
</organism>
<feature type="region of interest" description="Disordered" evidence="7">
    <location>
        <begin position="76"/>
        <end position="114"/>
    </location>
</feature>
<evidence type="ECO:0000256" key="3">
    <source>
        <dbReference type="ARBA" id="ARBA00023015"/>
    </source>
</evidence>
<dbReference type="VEuPathDB" id="FungiDB:F503_06336"/>
<dbReference type="PANTHER" id="PTHR37534">
    <property type="entry name" value="TRANSCRIPTIONAL ACTIVATOR PROTEIN UGA3"/>
    <property type="match status" value="1"/>
</dbReference>
<gene>
    <name evidence="9" type="ORF">F503_06336</name>
</gene>
<dbReference type="Gene3D" id="4.10.240.10">
    <property type="entry name" value="Zn(2)-C6 fungal-type DNA-binding domain"/>
    <property type="match status" value="1"/>
</dbReference>
<feature type="compositionally biased region" description="Low complexity" evidence="7">
    <location>
        <begin position="283"/>
        <end position="294"/>
    </location>
</feature>
<dbReference type="GO" id="GO:0000976">
    <property type="term" value="F:transcription cis-regulatory region binding"/>
    <property type="evidence" value="ECO:0007669"/>
    <property type="project" value="TreeGrafter"/>
</dbReference>
<feature type="compositionally biased region" description="Polar residues" evidence="7">
    <location>
        <begin position="205"/>
        <end position="219"/>
    </location>
</feature>
<feature type="compositionally biased region" description="Acidic residues" evidence="7">
    <location>
        <begin position="77"/>
        <end position="94"/>
    </location>
</feature>
<feature type="region of interest" description="Disordered" evidence="7">
    <location>
        <begin position="356"/>
        <end position="393"/>
    </location>
</feature>
<dbReference type="SUPFAM" id="SSF57701">
    <property type="entry name" value="Zn2/Cys6 DNA-binding domain"/>
    <property type="match status" value="1"/>
</dbReference>
<keyword evidence="5" id="KW-0804">Transcription</keyword>
<reference evidence="9 10" key="1">
    <citation type="journal article" date="2013" name="BMC Genomics">
        <title>The genome and transcriptome of the pine saprophyte Ophiostoma piceae, and a comparison with the bark beetle-associated pine pathogen Grosmannia clavigera.</title>
        <authorList>
            <person name="Haridas S."/>
            <person name="Wang Y."/>
            <person name="Lim L."/>
            <person name="Massoumi Alamouti S."/>
            <person name="Jackman S."/>
            <person name="Docking R."/>
            <person name="Robertson G."/>
            <person name="Birol I."/>
            <person name="Bohlmann J."/>
            <person name="Breuil C."/>
        </authorList>
    </citation>
    <scope>NUCLEOTIDE SEQUENCE [LARGE SCALE GENOMIC DNA]</scope>
    <source>
        <strain evidence="9 10">UAMH 11346</strain>
    </source>
</reference>
<evidence type="ECO:0000256" key="6">
    <source>
        <dbReference type="ARBA" id="ARBA00023242"/>
    </source>
</evidence>
<feature type="region of interest" description="Disordered" evidence="7">
    <location>
        <begin position="283"/>
        <end position="334"/>
    </location>
</feature>
<keyword evidence="2" id="KW-0862">Zinc</keyword>
<feature type="compositionally biased region" description="Polar residues" evidence="7">
    <location>
        <begin position="146"/>
        <end position="168"/>
    </location>
</feature>
<evidence type="ECO:0000256" key="5">
    <source>
        <dbReference type="ARBA" id="ARBA00023163"/>
    </source>
</evidence>
<evidence type="ECO:0000259" key="8">
    <source>
        <dbReference type="PROSITE" id="PS50048"/>
    </source>
</evidence>
<dbReference type="EMBL" id="KE148159">
    <property type="protein sequence ID" value="EPE04787.1"/>
    <property type="molecule type" value="Genomic_DNA"/>
</dbReference>
<dbReference type="InterPro" id="IPR001138">
    <property type="entry name" value="Zn2Cys6_DnaBD"/>
</dbReference>
<dbReference type="HOGENOM" id="CLU_008109_0_0_1"/>
<protein>
    <submittedName>
        <fullName evidence="9">C6 zinc finger domain containing protein</fullName>
    </submittedName>
</protein>
<dbReference type="PROSITE" id="PS00463">
    <property type="entry name" value="ZN2_CY6_FUNGAL_1"/>
    <property type="match status" value="1"/>
</dbReference>
<dbReference type="OrthoDB" id="5229455at2759"/>
<evidence type="ECO:0000313" key="9">
    <source>
        <dbReference type="EMBL" id="EPE04787.1"/>
    </source>
</evidence>
<dbReference type="CDD" id="cd00067">
    <property type="entry name" value="GAL4"/>
    <property type="match status" value="1"/>
</dbReference>
<dbReference type="InterPro" id="IPR021858">
    <property type="entry name" value="Fun_TF"/>
</dbReference>
<name>S3BW79_OPHP1</name>
<keyword evidence="4" id="KW-0238">DNA-binding</keyword>
<feature type="domain" description="Zn(2)-C6 fungal-type" evidence="8">
    <location>
        <begin position="19"/>
        <end position="49"/>
    </location>
</feature>
<dbReference type="STRING" id="1262450.S3BW79"/>
<dbReference type="PANTHER" id="PTHR37534:SF43">
    <property type="entry name" value="FINGER DOMAIN PROTEIN, PUTATIVE (AFU_ORTHOLOGUE AFUA_1G01850)-RELATED"/>
    <property type="match status" value="1"/>
</dbReference>
<dbReference type="Proteomes" id="UP000016923">
    <property type="component" value="Unassembled WGS sequence"/>
</dbReference>
<dbReference type="GO" id="GO:0008270">
    <property type="term" value="F:zinc ion binding"/>
    <property type="evidence" value="ECO:0007669"/>
    <property type="project" value="InterPro"/>
</dbReference>
<dbReference type="InterPro" id="IPR036864">
    <property type="entry name" value="Zn2-C6_fun-type_DNA-bd_sf"/>
</dbReference>
<evidence type="ECO:0000256" key="2">
    <source>
        <dbReference type="ARBA" id="ARBA00022833"/>
    </source>
</evidence>